<evidence type="ECO:0000313" key="3">
    <source>
        <dbReference type="Proteomes" id="UP000176187"/>
    </source>
</evidence>
<sequence length="166" mass="18177">MENKNIISAFVIVLVLIGGLIFFLNKTPRVQNGGSATIDEDEVPGLNLVAGKVVGYVKSEKLGVYLTDSEGMTLYAFKDDERLKSTCAGDCVKNWPPFMWDTTQNFATMTNPLDKKLNAAKRSDGTRQYAYGIQPVYYYIGDKIPGDVNGNGLGGGKWQIVPVAEE</sequence>
<dbReference type="GO" id="GO:0043448">
    <property type="term" value="P:alkane catabolic process"/>
    <property type="evidence" value="ECO:0007669"/>
    <property type="project" value="TreeGrafter"/>
</dbReference>
<name>A0A1F6WWG9_9BACT</name>
<dbReference type="EMBL" id="MFUY01000011">
    <property type="protein sequence ID" value="OGI86247.1"/>
    <property type="molecule type" value="Genomic_DNA"/>
</dbReference>
<dbReference type="PANTHER" id="PTHR39335">
    <property type="entry name" value="BLL4220 PROTEIN"/>
    <property type="match status" value="1"/>
</dbReference>
<keyword evidence="1" id="KW-0472">Membrane</keyword>
<dbReference type="Pfam" id="PF03640">
    <property type="entry name" value="Lipoprotein_15"/>
    <property type="match status" value="2"/>
</dbReference>
<accession>A0A1F6WWG9</accession>
<proteinExistence type="predicted"/>
<dbReference type="AlphaFoldDB" id="A0A1F6WWG9"/>
<dbReference type="PANTHER" id="PTHR39335:SF1">
    <property type="entry name" value="BLL4220 PROTEIN"/>
    <property type="match status" value="1"/>
</dbReference>
<feature type="transmembrane region" description="Helical" evidence="1">
    <location>
        <begin position="6"/>
        <end position="24"/>
    </location>
</feature>
<keyword evidence="1" id="KW-0812">Transmembrane</keyword>
<organism evidence="2 3">
    <name type="scientific">Candidatus Nomurabacteria bacterium RIFCSPLOWO2_01_FULL_41_12</name>
    <dbReference type="NCBI Taxonomy" id="1801774"/>
    <lineage>
        <taxon>Bacteria</taxon>
        <taxon>Candidatus Nomuraibacteriota</taxon>
    </lineage>
</organism>
<gene>
    <name evidence="2" type="ORF">A3A05_00575</name>
</gene>
<dbReference type="InterPro" id="IPR005297">
    <property type="entry name" value="Lipoprotein_repeat"/>
</dbReference>
<reference evidence="2 3" key="1">
    <citation type="journal article" date="2016" name="Nat. Commun.">
        <title>Thousands of microbial genomes shed light on interconnected biogeochemical processes in an aquifer system.</title>
        <authorList>
            <person name="Anantharaman K."/>
            <person name="Brown C.T."/>
            <person name="Hug L.A."/>
            <person name="Sharon I."/>
            <person name="Castelle C.J."/>
            <person name="Probst A.J."/>
            <person name="Thomas B.C."/>
            <person name="Singh A."/>
            <person name="Wilkins M.J."/>
            <person name="Karaoz U."/>
            <person name="Brodie E.L."/>
            <person name="Williams K.H."/>
            <person name="Hubbard S.S."/>
            <person name="Banfield J.F."/>
        </authorList>
    </citation>
    <scope>NUCLEOTIDE SEQUENCE [LARGE SCALE GENOMIC DNA]</scope>
</reference>
<protein>
    <submittedName>
        <fullName evidence="2">Uncharacterized protein</fullName>
    </submittedName>
</protein>
<comment type="caution">
    <text evidence="2">The sequence shown here is derived from an EMBL/GenBank/DDBJ whole genome shotgun (WGS) entry which is preliminary data.</text>
</comment>
<evidence type="ECO:0000256" key="1">
    <source>
        <dbReference type="SAM" id="Phobius"/>
    </source>
</evidence>
<keyword evidence="1" id="KW-1133">Transmembrane helix</keyword>
<dbReference type="Proteomes" id="UP000176187">
    <property type="component" value="Unassembled WGS sequence"/>
</dbReference>
<evidence type="ECO:0000313" key="2">
    <source>
        <dbReference type="EMBL" id="OGI86247.1"/>
    </source>
</evidence>